<feature type="compositionally biased region" description="Low complexity" evidence="1">
    <location>
        <begin position="319"/>
        <end position="339"/>
    </location>
</feature>
<evidence type="ECO:0000313" key="3">
    <source>
        <dbReference type="Proteomes" id="UP001165063"/>
    </source>
</evidence>
<feature type="region of interest" description="Disordered" evidence="1">
    <location>
        <begin position="319"/>
        <end position="343"/>
    </location>
</feature>
<gene>
    <name evidence="2" type="ORF">Amon01_000060300</name>
</gene>
<keyword evidence="3" id="KW-1185">Reference proteome</keyword>
<reference evidence="2" key="1">
    <citation type="submission" date="2023-04" db="EMBL/GenBank/DDBJ databases">
        <title>Ambrosiozyma monospora NBRC 1965.</title>
        <authorList>
            <person name="Ichikawa N."/>
            <person name="Sato H."/>
            <person name="Tonouchi N."/>
        </authorList>
    </citation>
    <scope>NUCLEOTIDE SEQUENCE</scope>
    <source>
        <strain evidence="2">NBRC 1965</strain>
    </source>
</reference>
<evidence type="ECO:0000256" key="1">
    <source>
        <dbReference type="SAM" id="MobiDB-lite"/>
    </source>
</evidence>
<organism evidence="2 3">
    <name type="scientific">Ambrosiozyma monospora</name>
    <name type="common">Yeast</name>
    <name type="synonym">Endomycopsis monosporus</name>
    <dbReference type="NCBI Taxonomy" id="43982"/>
    <lineage>
        <taxon>Eukaryota</taxon>
        <taxon>Fungi</taxon>
        <taxon>Dikarya</taxon>
        <taxon>Ascomycota</taxon>
        <taxon>Saccharomycotina</taxon>
        <taxon>Pichiomycetes</taxon>
        <taxon>Pichiales</taxon>
        <taxon>Pichiaceae</taxon>
        <taxon>Ambrosiozyma</taxon>
    </lineage>
</organism>
<dbReference type="Proteomes" id="UP001165063">
    <property type="component" value="Unassembled WGS sequence"/>
</dbReference>
<dbReference type="EMBL" id="BSXU01000165">
    <property type="protein sequence ID" value="GMG19615.1"/>
    <property type="molecule type" value="Genomic_DNA"/>
</dbReference>
<comment type="caution">
    <text evidence="2">The sequence shown here is derived from an EMBL/GenBank/DDBJ whole genome shotgun (WGS) entry which is preliminary data.</text>
</comment>
<protein>
    <submittedName>
        <fullName evidence="2">Unnamed protein product</fullName>
    </submittedName>
</protein>
<proteinExistence type="predicted"/>
<sequence>MLFHLLNPQTSTVQTTEAVTLAVNHNGDVISSSESAAESYSSFITSTRTHNSVVVATIALTDSTGGVTSSAQTSTVQTTDAVTLGVKSNGEIVTADNSAHSEASESHAHAYHTYFTTYSSTKTNLHLSTFTLPCTNSEGSTYSFTTDVSTFSEFVTQLVTDTVTLTATPTSSVSTKIVTQITTFIEYTDTYITSYSTVTVGGNGAKSSFLTTDTVTSTSSSSSVYDTTTTSVVQVIVTPSGYAEALAAASQAATESPAPTTPAESDQYVDFYTTLYVTSYASLTTDADGNVSSVFVEPPATTEELSTSSASSSITTVTFSTTSSSSSDPTASSTSSTSTKPAGPQVVTVDVDAASTQYVYATVHKRADDAAQTATADFTTVLVDNRELHEAEVSSVSQGGANKIGATFIFGFAGLLVVMF</sequence>
<dbReference type="AlphaFoldDB" id="A0A9W6YSY3"/>
<name>A0A9W6YSY3_AMBMO</name>
<evidence type="ECO:0000313" key="2">
    <source>
        <dbReference type="EMBL" id="GMG19615.1"/>
    </source>
</evidence>
<accession>A0A9W6YSY3</accession>